<organism evidence="2 3">
    <name type="scientific">Methanobrevibacter cuticularis</name>
    <dbReference type="NCBI Taxonomy" id="47311"/>
    <lineage>
        <taxon>Archaea</taxon>
        <taxon>Methanobacteriati</taxon>
        <taxon>Methanobacteriota</taxon>
        <taxon>Methanomada group</taxon>
        <taxon>Methanobacteria</taxon>
        <taxon>Methanobacteriales</taxon>
        <taxon>Methanobacteriaceae</taxon>
        <taxon>Methanobrevibacter</taxon>
    </lineage>
</organism>
<dbReference type="EMBL" id="LWMW01000129">
    <property type="protein sequence ID" value="KZX15114.1"/>
    <property type="molecule type" value="Genomic_DNA"/>
</dbReference>
<dbReference type="Proteomes" id="UP000077275">
    <property type="component" value="Unassembled WGS sequence"/>
</dbReference>
<evidence type="ECO:0000256" key="1">
    <source>
        <dbReference type="SAM" id="Phobius"/>
    </source>
</evidence>
<proteinExistence type="predicted"/>
<name>A0A166D1Q6_9EURY</name>
<feature type="transmembrane region" description="Helical" evidence="1">
    <location>
        <begin position="7"/>
        <end position="30"/>
    </location>
</feature>
<dbReference type="PATRIC" id="fig|47311.3.peg.1863"/>
<protein>
    <submittedName>
        <fullName evidence="2">Uncharacterized protein</fullName>
    </submittedName>
</protein>
<sequence length="291" mass="33565">MVKMNPITMPILLTIAIIGIVAIIIVKIYYKDEEGQKDLSSELPPIVNTTWKDPMVESYVEEEQGEKEEYSFVSKSWKEPMNQPKELKNGIASRVFQEPMNSKHHKIMGNGSNLTEQDEYVSFESKEDYYHGNTDIDYDKEKNMDVDSEIDPSEIDPILNNVDIEERNDGSFRIAKSDITIDNHDDYIIPQDYNNEKYNPDIKLEIDDSISDSMHSNKQIPLKNNGGVHEMSKIAVIGGESKNLNVGDHIIFNYNSENYSSQVLDIKHENVKIKYRSQEKWINLLDIKKIL</sequence>
<keyword evidence="3" id="KW-1185">Reference proteome</keyword>
<gene>
    <name evidence="2" type="ORF">MBCUT_17160</name>
</gene>
<evidence type="ECO:0000313" key="2">
    <source>
        <dbReference type="EMBL" id="KZX15114.1"/>
    </source>
</evidence>
<keyword evidence="1" id="KW-0472">Membrane</keyword>
<reference evidence="2 3" key="1">
    <citation type="submission" date="2016-04" db="EMBL/GenBank/DDBJ databases">
        <title>Genome sequence of Methanobrevibacter cuticularis DSM 11139.</title>
        <authorList>
            <person name="Poehlein A."/>
            <person name="Seedorf H."/>
            <person name="Daniel R."/>
        </authorList>
    </citation>
    <scope>NUCLEOTIDE SEQUENCE [LARGE SCALE GENOMIC DNA]</scope>
    <source>
        <strain evidence="2 3">DSM 11139</strain>
    </source>
</reference>
<accession>A0A166D1Q6</accession>
<keyword evidence="1" id="KW-0812">Transmembrane</keyword>
<comment type="caution">
    <text evidence="2">The sequence shown here is derived from an EMBL/GenBank/DDBJ whole genome shotgun (WGS) entry which is preliminary data.</text>
</comment>
<evidence type="ECO:0000313" key="3">
    <source>
        <dbReference type="Proteomes" id="UP000077275"/>
    </source>
</evidence>
<keyword evidence="1" id="KW-1133">Transmembrane helix</keyword>
<dbReference type="AlphaFoldDB" id="A0A166D1Q6"/>